<name>A0A1C7MPC4_GRIFR</name>
<dbReference type="AlphaFoldDB" id="A0A1C7MPC4"/>
<dbReference type="EMBL" id="LUGG01000002">
    <property type="protein sequence ID" value="OBZ78269.1"/>
    <property type="molecule type" value="Genomic_DNA"/>
</dbReference>
<organism evidence="1 2">
    <name type="scientific">Grifola frondosa</name>
    <name type="common">Maitake</name>
    <name type="synonym">Polyporus frondosus</name>
    <dbReference type="NCBI Taxonomy" id="5627"/>
    <lineage>
        <taxon>Eukaryota</taxon>
        <taxon>Fungi</taxon>
        <taxon>Dikarya</taxon>
        <taxon>Basidiomycota</taxon>
        <taxon>Agaricomycotina</taxon>
        <taxon>Agaricomycetes</taxon>
        <taxon>Polyporales</taxon>
        <taxon>Grifolaceae</taxon>
        <taxon>Grifola</taxon>
    </lineage>
</organism>
<proteinExistence type="predicted"/>
<keyword evidence="2" id="KW-1185">Reference proteome</keyword>
<sequence length="119" mass="13413">MRCRPTHELLYSAYKDLLSSSRPVIDKRTFPDKFGRARYPFRRFPRCLPSAPSVVILDGSLSHLAAVATDIQLEHSTLSLTFSNLPAVFPPEKQQVEVSVITGQSRPDHNIAPQALFFF</sequence>
<gene>
    <name evidence="1" type="ORF">A0H81_01922</name>
</gene>
<dbReference type="Proteomes" id="UP000092993">
    <property type="component" value="Unassembled WGS sequence"/>
</dbReference>
<reference evidence="1 2" key="1">
    <citation type="submission" date="2016-03" db="EMBL/GenBank/DDBJ databases">
        <title>Whole genome sequencing of Grifola frondosa 9006-11.</title>
        <authorList>
            <person name="Min B."/>
            <person name="Park H."/>
            <person name="Kim J.-G."/>
            <person name="Cho H."/>
            <person name="Oh Y.-L."/>
            <person name="Kong W.-S."/>
            <person name="Choi I.-G."/>
        </authorList>
    </citation>
    <scope>NUCLEOTIDE SEQUENCE [LARGE SCALE GENOMIC DNA]</scope>
    <source>
        <strain evidence="1 2">9006-11</strain>
    </source>
</reference>
<comment type="caution">
    <text evidence="1">The sequence shown here is derived from an EMBL/GenBank/DDBJ whole genome shotgun (WGS) entry which is preliminary data.</text>
</comment>
<evidence type="ECO:0000313" key="2">
    <source>
        <dbReference type="Proteomes" id="UP000092993"/>
    </source>
</evidence>
<accession>A0A1C7MPC4</accession>
<protein>
    <submittedName>
        <fullName evidence="1">Uncharacterized protein</fullName>
    </submittedName>
</protein>
<evidence type="ECO:0000313" key="1">
    <source>
        <dbReference type="EMBL" id="OBZ78269.1"/>
    </source>
</evidence>